<keyword evidence="5" id="KW-1185">Reference proteome</keyword>
<dbReference type="Gene3D" id="1.10.510.10">
    <property type="entry name" value="Transferase(Phosphotransferase) domain 1"/>
    <property type="match status" value="1"/>
</dbReference>
<evidence type="ECO:0000313" key="5">
    <source>
        <dbReference type="Proteomes" id="UP001352852"/>
    </source>
</evidence>
<accession>A0ABU7CSA9</accession>
<protein>
    <submittedName>
        <fullName evidence="4">Leucine-rich repeat serine/threonine-protein kinase 2</fullName>
    </submittedName>
</protein>
<dbReference type="InterPro" id="IPR011009">
    <property type="entry name" value="Kinase-like_dom_sf"/>
</dbReference>
<evidence type="ECO:0000256" key="2">
    <source>
        <dbReference type="PROSITE-ProRule" id="PRU10141"/>
    </source>
</evidence>
<dbReference type="InterPro" id="IPR057263">
    <property type="entry name" value="COR-B"/>
</dbReference>
<dbReference type="PROSITE" id="PS50011">
    <property type="entry name" value="PROTEIN_KINASE_DOM"/>
    <property type="match status" value="1"/>
</dbReference>
<reference evidence="4 5" key="1">
    <citation type="submission" date="2021-06" db="EMBL/GenBank/DDBJ databases">
        <authorList>
            <person name="Palmer J.M."/>
        </authorList>
    </citation>
    <scope>NUCLEOTIDE SEQUENCE [LARGE SCALE GENOMIC DNA]</scope>
    <source>
        <strain evidence="4 5">CL_MEX2019</strain>
        <tissue evidence="4">Muscle</tissue>
    </source>
</reference>
<keyword evidence="4" id="KW-0808">Transferase</keyword>
<dbReference type="PANTHER" id="PTHR44329:SF214">
    <property type="entry name" value="PROTEIN KINASE DOMAIN-CONTAINING PROTEIN"/>
    <property type="match status" value="1"/>
</dbReference>
<evidence type="ECO:0000256" key="1">
    <source>
        <dbReference type="ARBA" id="ARBA00022737"/>
    </source>
</evidence>
<dbReference type="GO" id="GO:0016301">
    <property type="term" value="F:kinase activity"/>
    <property type="evidence" value="ECO:0007669"/>
    <property type="project" value="UniProtKB-KW"/>
</dbReference>
<dbReference type="InterPro" id="IPR000719">
    <property type="entry name" value="Prot_kinase_dom"/>
</dbReference>
<dbReference type="Pfam" id="PF25497">
    <property type="entry name" value="COR-B"/>
    <property type="match status" value="1"/>
</dbReference>
<keyword evidence="2" id="KW-0547">Nucleotide-binding</keyword>
<dbReference type="EMBL" id="JAHUTJ010004185">
    <property type="protein sequence ID" value="MED6265836.1"/>
    <property type="molecule type" value="Genomic_DNA"/>
</dbReference>
<name>A0ABU7CSA9_9TELE</name>
<keyword evidence="1" id="KW-0677">Repeat</keyword>
<feature type="domain" description="Protein kinase" evidence="3">
    <location>
        <begin position="161"/>
        <end position="269"/>
    </location>
</feature>
<gene>
    <name evidence="4" type="primary">LRRK2</name>
    <name evidence="4" type="ORF">CHARACLAT_029507</name>
</gene>
<feature type="binding site" evidence="2">
    <location>
        <position position="188"/>
    </location>
    <ligand>
        <name>ATP</name>
        <dbReference type="ChEBI" id="CHEBI:30616"/>
    </ligand>
</feature>
<dbReference type="SUPFAM" id="SSF56112">
    <property type="entry name" value="Protein kinase-like (PK-like)"/>
    <property type="match status" value="1"/>
</dbReference>
<comment type="caution">
    <text evidence="4">The sequence shown here is derived from an EMBL/GenBank/DDBJ whole genome shotgun (WGS) entry which is preliminary data.</text>
</comment>
<dbReference type="Proteomes" id="UP001352852">
    <property type="component" value="Unassembled WGS sequence"/>
</dbReference>
<evidence type="ECO:0000259" key="3">
    <source>
        <dbReference type="PROSITE" id="PS50011"/>
    </source>
</evidence>
<dbReference type="InterPro" id="IPR017441">
    <property type="entry name" value="Protein_kinase_ATP_BS"/>
</dbReference>
<dbReference type="PANTHER" id="PTHR44329">
    <property type="entry name" value="SERINE/THREONINE-PROTEIN KINASE TNNI3K-RELATED"/>
    <property type="match status" value="1"/>
</dbReference>
<dbReference type="InterPro" id="IPR051681">
    <property type="entry name" value="Ser/Thr_Kinases-Pseudokinases"/>
</dbReference>
<dbReference type="PROSITE" id="PS00107">
    <property type="entry name" value="PROTEIN_KINASE_ATP"/>
    <property type="match status" value="1"/>
</dbReference>
<keyword evidence="2" id="KW-0067">ATP-binding</keyword>
<organism evidence="4 5">
    <name type="scientific">Characodon lateralis</name>
    <dbReference type="NCBI Taxonomy" id="208331"/>
    <lineage>
        <taxon>Eukaryota</taxon>
        <taxon>Metazoa</taxon>
        <taxon>Chordata</taxon>
        <taxon>Craniata</taxon>
        <taxon>Vertebrata</taxon>
        <taxon>Euteleostomi</taxon>
        <taxon>Actinopterygii</taxon>
        <taxon>Neopterygii</taxon>
        <taxon>Teleostei</taxon>
        <taxon>Neoteleostei</taxon>
        <taxon>Acanthomorphata</taxon>
        <taxon>Ovalentaria</taxon>
        <taxon>Atherinomorphae</taxon>
        <taxon>Cyprinodontiformes</taxon>
        <taxon>Goodeidae</taxon>
        <taxon>Characodon</taxon>
    </lineage>
</organism>
<sequence length="269" mass="30549">MLETEEKVLRPNRIYWRRGIYLNWSPEAYCLMEATSDEQSPSSFLRITVPSSQKGRVLLGQVVDHVDSVLEEWFPGLLNTDMHGNGEALLKKWVLYSFEDGQELKKILLEDLYRHFDHDFLLVNPENPRYRLPISQIAPDLVLSDQPAGTLLDSEELKVDLSTENRLGNGGFGTVYRGVYKNEEVAVKVFNKHASDLYVHRLLRQELAVLGRLRHPSLVGLLAGSSAPQVLVMELALRGSLDSLFDHENGSLNRKLQHRIALHVADGLR</sequence>
<keyword evidence="4" id="KW-0418">Kinase</keyword>
<dbReference type="Pfam" id="PF07714">
    <property type="entry name" value="PK_Tyr_Ser-Thr"/>
    <property type="match status" value="1"/>
</dbReference>
<evidence type="ECO:0000313" key="4">
    <source>
        <dbReference type="EMBL" id="MED6265836.1"/>
    </source>
</evidence>
<proteinExistence type="predicted"/>
<dbReference type="InterPro" id="IPR001245">
    <property type="entry name" value="Ser-Thr/Tyr_kinase_cat_dom"/>
</dbReference>